<dbReference type="AlphaFoldDB" id="X1IPS8"/>
<feature type="non-terminal residue" evidence="1">
    <location>
        <position position="1"/>
    </location>
</feature>
<comment type="caution">
    <text evidence="1">The sequence shown here is derived from an EMBL/GenBank/DDBJ whole genome shotgun (WGS) entry which is preliminary data.</text>
</comment>
<evidence type="ECO:0000313" key="1">
    <source>
        <dbReference type="EMBL" id="GAH83707.1"/>
    </source>
</evidence>
<reference evidence="1" key="1">
    <citation type="journal article" date="2014" name="Front. Microbiol.">
        <title>High frequency of phylogenetically diverse reductive dehalogenase-homologous genes in deep subseafloor sedimentary metagenomes.</title>
        <authorList>
            <person name="Kawai M."/>
            <person name="Futagami T."/>
            <person name="Toyoda A."/>
            <person name="Takaki Y."/>
            <person name="Nishi S."/>
            <person name="Hori S."/>
            <person name="Arai W."/>
            <person name="Tsubouchi T."/>
            <person name="Morono Y."/>
            <person name="Uchiyama I."/>
            <person name="Ito T."/>
            <person name="Fujiyama A."/>
            <person name="Inagaki F."/>
            <person name="Takami H."/>
        </authorList>
    </citation>
    <scope>NUCLEOTIDE SEQUENCE</scope>
    <source>
        <strain evidence="1">Expedition CK06-06</strain>
    </source>
</reference>
<dbReference type="EMBL" id="BARU01042331">
    <property type="protein sequence ID" value="GAH83707.1"/>
    <property type="molecule type" value="Genomic_DNA"/>
</dbReference>
<organism evidence="1">
    <name type="scientific">marine sediment metagenome</name>
    <dbReference type="NCBI Taxonomy" id="412755"/>
    <lineage>
        <taxon>unclassified sequences</taxon>
        <taxon>metagenomes</taxon>
        <taxon>ecological metagenomes</taxon>
    </lineage>
</organism>
<gene>
    <name evidence="1" type="ORF">S03H2_65066</name>
</gene>
<proteinExistence type="predicted"/>
<protein>
    <submittedName>
        <fullName evidence="1">Uncharacterized protein</fullName>
    </submittedName>
</protein>
<accession>X1IPS8</accession>
<sequence>VVSILVSDVAEILQAIEDKWVEYGMRHYFQSRAFPESYRGPEIPDLASYRFAPKAVRRIAQETNT</sequence>
<name>X1IPS8_9ZZZZ</name>